<dbReference type="PANTHER" id="PTHR35005:SF1">
    <property type="entry name" value="2-AMINO-5-FORMYLAMINO-6-RIBOSYLAMINOPYRIMIDIN-4(3H)-ONE 5'-MONOPHOSPHATE DEFORMYLASE"/>
    <property type="match status" value="1"/>
</dbReference>
<evidence type="ECO:0000313" key="6">
    <source>
        <dbReference type="Proteomes" id="UP000283805"/>
    </source>
</evidence>
<dbReference type="InterPro" id="IPR024087">
    <property type="entry name" value="Creatininase-like_sf"/>
</dbReference>
<keyword evidence="4" id="KW-0862">Zinc</keyword>
<comment type="cofactor">
    <cofactor evidence="1">
        <name>Zn(2+)</name>
        <dbReference type="ChEBI" id="CHEBI:29105"/>
    </cofactor>
</comment>
<sequence length="247" mass="27036">MDLRTATWTDVRDCDTDLAVVPVGSTEQHGPHAPLGTDVLTAEAIADAGCDRIDREVVRAPAIPVGIAEEHRQFPGTMWVSEDTFRDYVREAVESLAHHGFDRVVIVNGHGGNVDALREVGGTITRSDDTDAYAVPFTWFEAVGEHSSDMGHGGPLETSLIRHLEPELIREDRIDEAQAGAADRWGEWVSYANLAYDSAEFTENGVVGDPDDGDARRGEELLELATDALVRLLEAVAERDVSRPEHR</sequence>
<dbReference type="PANTHER" id="PTHR35005">
    <property type="entry name" value="3-DEHYDRO-SCYLLO-INOSOSE HYDROLASE"/>
    <property type="match status" value="1"/>
</dbReference>
<keyword evidence="6" id="KW-1185">Reference proteome</keyword>
<dbReference type="GO" id="GO:0009231">
    <property type="term" value="P:riboflavin biosynthetic process"/>
    <property type="evidence" value="ECO:0007669"/>
    <property type="project" value="TreeGrafter"/>
</dbReference>
<dbReference type="OrthoDB" id="46121at2157"/>
<dbReference type="EMBL" id="RAPO01000003">
    <property type="protein sequence ID" value="RKD93328.1"/>
    <property type="molecule type" value="Genomic_DNA"/>
</dbReference>
<dbReference type="Pfam" id="PF02633">
    <property type="entry name" value="Creatininase"/>
    <property type="match status" value="1"/>
</dbReference>
<evidence type="ECO:0000256" key="4">
    <source>
        <dbReference type="ARBA" id="ARBA00022833"/>
    </source>
</evidence>
<evidence type="ECO:0000256" key="1">
    <source>
        <dbReference type="ARBA" id="ARBA00001947"/>
    </source>
</evidence>
<dbReference type="GO" id="GO:0046872">
    <property type="term" value="F:metal ion binding"/>
    <property type="evidence" value="ECO:0007669"/>
    <property type="project" value="UniProtKB-KW"/>
</dbReference>
<evidence type="ECO:0000256" key="2">
    <source>
        <dbReference type="ARBA" id="ARBA00022723"/>
    </source>
</evidence>
<accession>A0A3R7HW79</accession>
<dbReference type="RefSeq" id="WP_120245358.1">
    <property type="nucleotide sequence ID" value="NZ_RAPO01000003.1"/>
</dbReference>
<gene>
    <name evidence="5" type="ORF">ATJ93_2946</name>
</gene>
<keyword evidence="2" id="KW-0479">Metal-binding</keyword>
<dbReference type="AlphaFoldDB" id="A0A3R7HW79"/>
<dbReference type="GO" id="GO:0016811">
    <property type="term" value="F:hydrolase activity, acting on carbon-nitrogen (but not peptide) bonds, in linear amides"/>
    <property type="evidence" value="ECO:0007669"/>
    <property type="project" value="TreeGrafter"/>
</dbReference>
<evidence type="ECO:0000313" key="5">
    <source>
        <dbReference type="EMBL" id="RKD93328.1"/>
    </source>
</evidence>
<evidence type="ECO:0000256" key="3">
    <source>
        <dbReference type="ARBA" id="ARBA00022801"/>
    </source>
</evidence>
<comment type="caution">
    <text evidence="5">The sequence shown here is derived from an EMBL/GenBank/DDBJ whole genome shotgun (WGS) entry which is preliminary data.</text>
</comment>
<reference evidence="5 6" key="1">
    <citation type="submission" date="2018-09" db="EMBL/GenBank/DDBJ databases">
        <title>Genomic Encyclopedia of Archaeal and Bacterial Type Strains, Phase II (KMG-II): from individual species to whole genera.</title>
        <authorList>
            <person name="Goeker M."/>
        </authorList>
    </citation>
    <scope>NUCLEOTIDE SEQUENCE [LARGE SCALE GENOMIC DNA]</scope>
    <source>
        <strain evidence="5 6">DSM 13151</strain>
    </source>
</reference>
<protein>
    <submittedName>
        <fullName evidence="5">Creatinine amidohydrolase</fullName>
    </submittedName>
</protein>
<dbReference type="SUPFAM" id="SSF102215">
    <property type="entry name" value="Creatininase"/>
    <property type="match status" value="1"/>
</dbReference>
<dbReference type="InterPro" id="IPR003785">
    <property type="entry name" value="Creatininase/forma_Hydrolase"/>
</dbReference>
<organism evidence="5 6">
    <name type="scientific">Halopiger aswanensis</name>
    <dbReference type="NCBI Taxonomy" id="148449"/>
    <lineage>
        <taxon>Archaea</taxon>
        <taxon>Methanobacteriati</taxon>
        <taxon>Methanobacteriota</taxon>
        <taxon>Stenosarchaea group</taxon>
        <taxon>Halobacteria</taxon>
        <taxon>Halobacteriales</taxon>
        <taxon>Natrialbaceae</taxon>
        <taxon>Halopiger</taxon>
    </lineage>
</organism>
<keyword evidence="3 5" id="KW-0378">Hydrolase</keyword>
<name>A0A3R7HW79_9EURY</name>
<dbReference type="Gene3D" id="3.40.50.10310">
    <property type="entry name" value="Creatininase"/>
    <property type="match status" value="1"/>
</dbReference>
<dbReference type="Proteomes" id="UP000283805">
    <property type="component" value="Unassembled WGS sequence"/>
</dbReference>
<proteinExistence type="predicted"/>